<feature type="domain" description="Disease resistance R13L4/SHOC-2-like LRR" evidence="8">
    <location>
        <begin position="560"/>
        <end position="836"/>
    </location>
</feature>
<dbReference type="GO" id="GO:0043531">
    <property type="term" value="F:ADP binding"/>
    <property type="evidence" value="ECO:0007669"/>
    <property type="project" value="InterPro"/>
</dbReference>
<evidence type="ECO:0000256" key="1">
    <source>
        <dbReference type="ARBA" id="ARBA00002074"/>
    </source>
</evidence>
<dbReference type="InterPro" id="IPR036388">
    <property type="entry name" value="WH-like_DNA-bd_sf"/>
</dbReference>
<evidence type="ECO:0000259" key="8">
    <source>
        <dbReference type="Pfam" id="PF23598"/>
    </source>
</evidence>
<dbReference type="InterPro" id="IPR027417">
    <property type="entry name" value="P-loop_NTPase"/>
</dbReference>
<evidence type="ECO:0000313" key="9">
    <source>
        <dbReference type="EMBL" id="EYU43578.1"/>
    </source>
</evidence>
<accession>A0A022RV14</accession>
<dbReference type="InterPro" id="IPR044974">
    <property type="entry name" value="Disease_R_plants"/>
</dbReference>
<evidence type="ECO:0000313" key="10">
    <source>
        <dbReference type="Proteomes" id="UP000030748"/>
    </source>
</evidence>
<sequence length="868" mass="99856">MAYGAVCCLEMTIERLLNSCHISIVQNSSRQITNLLYEEILSLKETLEKFNTRMNTVNMKMVKKLEAEIIDAVYQFEDVIEPHLSNQFHSQSEEETDDHPPLMLFSVDLQEIKQDIDSFIETVDKMKKAYMHELCNPSPEENEEEEDEVESRIDIGGDESNMVGLSDLFTEIKDRLNSSQSEAMILSLYGMAGVGKTTLAKKLYQHPLIASRYTTRVFVTIGPKYQLADVLVDILTQVNADAVDEIMLTKGDELLVELKRMVHESLMDSRYLIVLDDVWYRKPCIELVNLFPYHNNGSRILLTTRIQQVAHCATNHLSTFRIPFLDKKESWDLLRHKVFDEMSCSRELEKAGKKIAENCEGLPLTIVTVASILSKADKTLEYWNKVADEKQNSVYKDAYDQMSKVLYPSYHYMEQHLKACFLYIGAFPQNCAVHTYQLIDLWGAEGFLNTKFSTRSYLFGLCTKYVIMYNIETRGYYLHSSFWYLCNKEASKNKLFYALTCLADALPEEGIKYQRRLSIRNSILLAIEDAHNSMASASTVRSILCTGYYHQYPVPLCLEHLWLLRVLEARIRFYEFPMEVLKLVQLRYLSLAYDGNLPTSISKLWNLQHLIVEQHLRIVKFGGNLSYLPIEIWNMKELKSLHTGRRDLPHPCEGSVGLPNLLTLLGVSPQSCTKVVLEKIPNLKRLSIIIELAYDATESLNCFDHISHLHELEELVCKIENHVLKTDVVIAPLAPLSDFPSSLTTLTLKGSFGYPWEEMRKISSLPNLNSLTLQCYAFRGPKWEVRDDEFQSLVFLEIEDTDLVQWKFVTTNPCLPVVSFLQIKHCYKLKEIPLTFGTSFQTVGIVDCNPMIVNCANKLKEEWDQIYG</sequence>
<keyword evidence="5" id="KW-0677">Repeat</keyword>
<dbReference type="PANTHER" id="PTHR23155:SF1152">
    <property type="entry name" value="AAA+ ATPASE DOMAIN-CONTAINING PROTEIN"/>
    <property type="match status" value="1"/>
</dbReference>
<comment type="similarity">
    <text evidence="2">Belongs to the disease resistance NB-LRR family.</text>
</comment>
<dbReference type="Proteomes" id="UP000030748">
    <property type="component" value="Unassembled WGS sequence"/>
</dbReference>
<evidence type="ECO:0000256" key="3">
    <source>
        <dbReference type="ARBA" id="ARBA00022614"/>
    </source>
</evidence>
<keyword evidence="6" id="KW-0611">Plant defense</keyword>
<dbReference type="PRINTS" id="PR00364">
    <property type="entry name" value="DISEASERSIST"/>
</dbReference>
<feature type="domain" description="NB-ARC" evidence="7">
    <location>
        <begin position="169"/>
        <end position="342"/>
    </location>
</feature>
<dbReference type="GO" id="GO:0005737">
    <property type="term" value="C:cytoplasm"/>
    <property type="evidence" value="ECO:0007669"/>
    <property type="project" value="UniProtKB-SubCell"/>
</dbReference>
<dbReference type="Gene3D" id="1.10.10.10">
    <property type="entry name" value="Winged helix-like DNA-binding domain superfamily/Winged helix DNA-binding domain"/>
    <property type="match status" value="1"/>
</dbReference>
<keyword evidence="4" id="KW-0381">Hypersensitive response</keyword>
<dbReference type="InterPro" id="IPR002182">
    <property type="entry name" value="NB-ARC"/>
</dbReference>
<dbReference type="Gene3D" id="3.80.10.10">
    <property type="entry name" value="Ribonuclease Inhibitor"/>
    <property type="match status" value="1"/>
</dbReference>
<dbReference type="GO" id="GO:0009626">
    <property type="term" value="P:plant-type hypersensitive response"/>
    <property type="evidence" value="ECO:0007669"/>
    <property type="project" value="UniProtKB-KW"/>
</dbReference>
<dbReference type="InterPro" id="IPR032675">
    <property type="entry name" value="LRR_dom_sf"/>
</dbReference>
<dbReference type="Pfam" id="PF00931">
    <property type="entry name" value="NB-ARC"/>
    <property type="match status" value="1"/>
</dbReference>
<organism evidence="9 10">
    <name type="scientific">Erythranthe guttata</name>
    <name type="common">Yellow monkey flower</name>
    <name type="synonym">Mimulus guttatus</name>
    <dbReference type="NCBI Taxonomy" id="4155"/>
    <lineage>
        <taxon>Eukaryota</taxon>
        <taxon>Viridiplantae</taxon>
        <taxon>Streptophyta</taxon>
        <taxon>Embryophyta</taxon>
        <taxon>Tracheophyta</taxon>
        <taxon>Spermatophyta</taxon>
        <taxon>Magnoliopsida</taxon>
        <taxon>eudicotyledons</taxon>
        <taxon>Gunneridae</taxon>
        <taxon>Pentapetalae</taxon>
        <taxon>asterids</taxon>
        <taxon>lamiids</taxon>
        <taxon>Lamiales</taxon>
        <taxon>Phrymaceae</taxon>
        <taxon>Erythranthe</taxon>
    </lineage>
</organism>
<dbReference type="SUPFAM" id="SSF52058">
    <property type="entry name" value="L domain-like"/>
    <property type="match status" value="1"/>
</dbReference>
<evidence type="ECO:0000256" key="2">
    <source>
        <dbReference type="ARBA" id="ARBA00008894"/>
    </source>
</evidence>
<reference evidence="9 10" key="1">
    <citation type="journal article" date="2013" name="Proc. Natl. Acad. Sci. U.S.A.">
        <title>Fine-scale variation in meiotic recombination in Mimulus inferred from population shotgun sequencing.</title>
        <authorList>
            <person name="Hellsten U."/>
            <person name="Wright K.M."/>
            <person name="Jenkins J."/>
            <person name="Shu S."/>
            <person name="Yuan Y."/>
            <person name="Wessler S.R."/>
            <person name="Schmutz J."/>
            <person name="Willis J.H."/>
            <person name="Rokhsar D.S."/>
        </authorList>
    </citation>
    <scope>NUCLEOTIDE SEQUENCE [LARGE SCALE GENOMIC DNA]</scope>
    <source>
        <strain evidence="10">cv. DUN x IM62</strain>
    </source>
</reference>
<dbReference type="SUPFAM" id="SSF52540">
    <property type="entry name" value="P-loop containing nucleoside triphosphate hydrolases"/>
    <property type="match status" value="1"/>
</dbReference>
<evidence type="ECO:0000256" key="6">
    <source>
        <dbReference type="ARBA" id="ARBA00022821"/>
    </source>
</evidence>
<proteinExistence type="inferred from homology"/>
<dbReference type="InterPro" id="IPR042197">
    <property type="entry name" value="Apaf_helical"/>
</dbReference>
<comment type="function">
    <text evidence="1">Confers resistance to late blight (Phytophthora infestans) races carrying the avirulence gene Avr1. Resistance proteins guard the plant against pathogens that contain an appropriate avirulence protein via an indirect interaction with this avirulence protein. That triggers a defense system including the hypersensitive response, which restricts the pathogen growth.</text>
</comment>
<dbReference type="Pfam" id="PF23598">
    <property type="entry name" value="LRR_14"/>
    <property type="match status" value="1"/>
</dbReference>
<dbReference type="eggNOG" id="KOG4658">
    <property type="taxonomic scope" value="Eukaryota"/>
</dbReference>
<evidence type="ECO:0000256" key="5">
    <source>
        <dbReference type="ARBA" id="ARBA00022737"/>
    </source>
</evidence>
<dbReference type="AlphaFoldDB" id="A0A022RV14"/>
<protein>
    <submittedName>
        <fullName evidence="9">Uncharacterized protein</fullName>
    </submittedName>
</protein>
<dbReference type="Gene3D" id="1.10.8.430">
    <property type="entry name" value="Helical domain of apoptotic protease-activating factors"/>
    <property type="match status" value="1"/>
</dbReference>
<name>A0A022RV14_ERYGU</name>
<dbReference type="InterPro" id="IPR055414">
    <property type="entry name" value="LRR_R13L4/SHOC2-like"/>
</dbReference>
<evidence type="ECO:0000259" key="7">
    <source>
        <dbReference type="Pfam" id="PF00931"/>
    </source>
</evidence>
<keyword evidence="3" id="KW-0433">Leucine-rich repeat</keyword>
<dbReference type="Gene3D" id="1.20.5.4130">
    <property type="match status" value="1"/>
</dbReference>
<evidence type="ECO:0000256" key="4">
    <source>
        <dbReference type="ARBA" id="ARBA00022667"/>
    </source>
</evidence>
<dbReference type="PANTHER" id="PTHR23155">
    <property type="entry name" value="DISEASE RESISTANCE PROTEIN RP"/>
    <property type="match status" value="1"/>
</dbReference>
<dbReference type="EMBL" id="KI630241">
    <property type="protein sequence ID" value="EYU43578.1"/>
    <property type="molecule type" value="Genomic_DNA"/>
</dbReference>
<keyword evidence="10" id="KW-1185">Reference proteome</keyword>
<gene>
    <name evidence="9" type="ORF">MIMGU_mgv1a025232mg</name>
</gene>
<dbReference type="Gene3D" id="3.40.50.300">
    <property type="entry name" value="P-loop containing nucleotide triphosphate hydrolases"/>
    <property type="match status" value="1"/>
</dbReference>